<organism evidence="2 3">
    <name type="scientific">Pannonibacter tanglangensis</name>
    <dbReference type="NCBI Taxonomy" id="2750084"/>
    <lineage>
        <taxon>Bacteria</taxon>
        <taxon>Pseudomonadati</taxon>
        <taxon>Pseudomonadota</taxon>
        <taxon>Alphaproteobacteria</taxon>
        <taxon>Hyphomicrobiales</taxon>
        <taxon>Stappiaceae</taxon>
        <taxon>Pannonibacter</taxon>
    </lineage>
</organism>
<proteinExistence type="predicted"/>
<dbReference type="RefSeq" id="WP_161676623.1">
    <property type="nucleotide sequence ID" value="NZ_JAABLP010000003.1"/>
</dbReference>
<dbReference type="InterPro" id="IPR012495">
    <property type="entry name" value="TadE-like_dom"/>
</dbReference>
<gene>
    <name evidence="2" type="ORF">GWI72_13065</name>
</gene>
<name>A0A7X5J958_9HYPH</name>
<dbReference type="EMBL" id="JAABLQ010000001">
    <property type="protein sequence ID" value="NBN79202.1"/>
    <property type="molecule type" value="Genomic_DNA"/>
</dbReference>
<protein>
    <submittedName>
        <fullName evidence="2">Pilus assembly protein</fullName>
    </submittedName>
</protein>
<reference evidence="3" key="1">
    <citation type="submission" date="2020-01" db="EMBL/GenBank/DDBJ databases">
        <authorList>
            <person name="Fang Y."/>
            <person name="Sun R."/>
            <person name="Nie L."/>
            <person name="He J."/>
            <person name="Hao L."/>
            <person name="Wang L."/>
            <person name="Su S."/>
            <person name="Lv E."/>
            <person name="Zhang Z."/>
            <person name="Xie R."/>
            <person name="Liu H."/>
        </authorList>
    </citation>
    <scope>NUCLEOTIDE SEQUENCE [LARGE SCALE GENOMIC DNA]</scope>
    <source>
        <strain evidence="3">XCT-53</strain>
    </source>
</reference>
<accession>A0A7X5J958</accession>
<dbReference type="Pfam" id="PF07811">
    <property type="entry name" value="TadE"/>
    <property type="match status" value="1"/>
</dbReference>
<dbReference type="Proteomes" id="UP000586722">
    <property type="component" value="Unassembled WGS sequence"/>
</dbReference>
<sequence>MSARRRLKSFKSDKRGVAAVEFALLLPMLLIILIGMAETTEALNFKRKLGQTASSLADLVSQAESISRAEISDLNVATKWIMDPFPTTGITTVTASVQFDATGKARVAWSVDEKGGTPWATGSTPPVAIPAGLNRPNTTTIVSLVKGTYTPMFAGLVTNIFPRAGTIPMEDIFFLRPRFTEAVVLN</sequence>
<keyword evidence="3" id="KW-1185">Reference proteome</keyword>
<dbReference type="AlphaFoldDB" id="A0A7X5J958"/>
<evidence type="ECO:0000313" key="2">
    <source>
        <dbReference type="EMBL" id="NBN79202.1"/>
    </source>
</evidence>
<comment type="caution">
    <text evidence="2">The sequence shown here is derived from an EMBL/GenBank/DDBJ whole genome shotgun (WGS) entry which is preliminary data.</text>
</comment>
<feature type="domain" description="TadE-like" evidence="1">
    <location>
        <begin position="16"/>
        <end position="53"/>
    </location>
</feature>
<evidence type="ECO:0000313" key="3">
    <source>
        <dbReference type="Proteomes" id="UP000586722"/>
    </source>
</evidence>
<evidence type="ECO:0000259" key="1">
    <source>
        <dbReference type="Pfam" id="PF07811"/>
    </source>
</evidence>